<keyword evidence="5" id="KW-0862">Zinc</keyword>
<comment type="caution">
    <text evidence="9">The sequence shown here is derived from an EMBL/GenBank/DDBJ whole genome shotgun (WGS) entry which is preliminary data.</text>
</comment>
<dbReference type="GO" id="GO:0003723">
    <property type="term" value="F:RNA binding"/>
    <property type="evidence" value="ECO:0007669"/>
    <property type="project" value="TreeGrafter"/>
</dbReference>
<dbReference type="GO" id="GO:0071013">
    <property type="term" value="C:catalytic step 2 spliceosome"/>
    <property type="evidence" value="ECO:0007669"/>
    <property type="project" value="TreeGrafter"/>
</dbReference>
<proteinExistence type="inferred from homology"/>
<dbReference type="InterPro" id="IPR052115">
    <property type="entry name" value="NEXT_complex_subunit_ZCCHC8"/>
</dbReference>
<feature type="domain" description="CCHC-type" evidence="8">
    <location>
        <begin position="98"/>
        <end position="113"/>
    </location>
</feature>
<dbReference type="EMBL" id="BPWL01000007">
    <property type="protein sequence ID" value="GJJ12337.1"/>
    <property type="molecule type" value="Genomic_DNA"/>
</dbReference>
<organism evidence="9 10">
    <name type="scientific">Clathrus columnatus</name>
    <dbReference type="NCBI Taxonomy" id="1419009"/>
    <lineage>
        <taxon>Eukaryota</taxon>
        <taxon>Fungi</taxon>
        <taxon>Dikarya</taxon>
        <taxon>Basidiomycota</taxon>
        <taxon>Agaricomycotina</taxon>
        <taxon>Agaricomycetes</taxon>
        <taxon>Phallomycetidae</taxon>
        <taxon>Phallales</taxon>
        <taxon>Clathraceae</taxon>
        <taxon>Clathrus</taxon>
    </lineage>
</organism>
<dbReference type="Gene3D" id="3.40.30.10">
    <property type="entry name" value="Glutaredoxin"/>
    <property type="match status" value="1"/>
</dbReference>
<evidence type="ECO:0000313" key="10">
    <source>
        <dbReference type="Proteomes" id="UP001050691"/>
    </source>
</evidence>
<keyword evidence="6" id="KW-0539">Nucleus</keyword>
<dbReference type="PANTHER" id="PTHR13316">
    <property type="entry name" value="ZINC FINGER, CCHC DOMAIN CONTAINING 8"/>
    <property type="match status" value="1"/>
</dbReference>
<evidence type="ECO:0000256" key="7">
    <source>
        <dbReference type="PROSITE-ProRule" id="PRU00047"/>
    </source>
</evidence>
<gene>
    <name evidence="9" type="ORF">Clacol_006578</name>
</gene>
<dbReference type="InterPro" id="IPR001878">
    <property type="entry name" value="Znf_CCHC"/>
</dbReference>
<dbReference type="Pfam" id="PF04046">
    <property type="entry name" value="PSP"/>
    <property type="match status" value="1"/>
</dbReference>
<comment type="similarity">
    <text evidence="2">Belongs to the ZCCHC8 family.</text>
</comment>
<dbReference type="GO" id="GO:0005654">
    <property type="term" value="C:nucleoplasm"/>
    <property type="evidence" value="ECO:0007669"/>
    <property type="project" value="UniProtKB-SubCell"/>
</dbReference>
<dbReference type="Proteomes" id="UP001050691">
    <property type="component" value="Unassembled WGS sequence"/>
</dbReference>
<evidence type="ECO:0000313" key="9">
    <source>
        <dbReference type="EMBL" id="GJJ12337.1"/>
    </source>
</evidence>
<evidence type="ECO:0000256" key="1">
    <source>
        <dbReference type="ARBA" id="ARBA00004642"/>
    </source>
</evidence>
<keyword evidence="4 7" id="KW-0863">Zinc-finger</keyword>
<protein>
    <recommendedName>
        <fullName evidence="8">CCHC-type domain-containing protein</fullName>
    </recommendedName>
</protein>
<dbReference type="AlphaFoldDB" id="A0AAV5AF21"/>
<dbReference type="GO" id="GO:0008270">
    <property type="term" value="F:zinc ion binding"/>
    <property type="evidence" value="ECO:0007669"/>
    <property type="project" value="UniProtKB-KW"/>
</dbReference>
<reference evidence="9" key="1">
    <citation type="submission" date="2021-10" db="EMBL/GenBank/DDBJ databases">
        <title>De novo Genome Assembly of Clathrus columnatus (Basidiomycota, Fungi) Using Illumina and Nanopore Sequence Data.</title>
        <authorList>
            <person name="Ogiso-Tanaka E."/>
            <person name="Itagaki H."/>
            <person name="Hosoya T."/>
            <person name="Hosaka K."/>
        </authorList>
    </citation>
    <scope>NUCLEOTIDE SEQUENCE</scope>
    <source>
        <strain evidence="9">MO-923</strain>
    </source>
</reference>
<evidence type="ECO:0000256" key="5">
    <source>
        <dbReference type="ARBA" id="ARBA00022833"/>
    </source>
</evidence>
<keyword evidence="3" id="KW-0479">Metal-binding</keyword>
<comment type="subcellular location">
    <subcellularLocation>
        <location evidence="1">Nucleus</location>
        <location evidence="1">Nucleoplasm</location>
    </subcellularLocation>
</comment>
<evidence type="ECO:0000256" key="2">
    <source>
        <dbReference type="ARBA" id="ARBA00007497"/>
    </source>
</evidence>
<dbReference type="InterPro" id="IPR006568">
    <property type="entry name" value="PSP_pro-rich"/>
</dbReference>
<keyword evidence="10" id="KW-1185">Reference proteome</keyword>
<dbReference type="PROSITE" id="PS50158">
    <property type="entry name" value="ZF_CCHC"/>
    <property type="match status" value="1"/>
</dbReference>
<sequence length="336" mass="38926">MPTAKIELGKVKETHPFTLDIIDIHSEQGRPWKEKYAWWIPVLHLEGKEIAKGRWNQHVAVDSISYSRDVSLILGEGVSAEESPKPVPFFLRDRRVPRCFNCGDEKHMVSSCPLPHNYSLISLSRTMYDFFQQNIGKREYERIHEYAERMSKRKCYNNVFEPGKLGQDVLNALDFQEDDDLTRLPWYFRMLEWGYPPGWVSVENPKDKVNARIQNEDTTDDVETVCIFSSASPSSEGEESDEDIIEQYHAIREKSNDMPKRWATYPTTLFSSERLTIYTGKRLPIDMYITSSERIPPWRHPDAFGAFGPVGWQGVVKTYDTRINDGPGECEMDLSD</sequence>
<name>A0AAV5AF21_9AGAM</name>
<dbReference type="PANTHER" id="PTHR13316:SF0">
    <property type="entry name" value="ZINC FINGER CCHC DOMAIN-CONTAINING PROTEIN 8"/>
    <property type="match status" value="1"/>
</dbReference>
<evidence type="ECO:0000259" key="8">
    <source>
        <dbReference type="PROSITE" id="PS50158"/>
    </source>
</evidence>
<evidence type="ECO:0000256" key="3">
    <source>
        <dbReference type="ARBA" id="ARBA00022723"/>
    </source>
</evidence>
<accession>A0AAV5AF21</accession>
<evidence type="ECO:0000256" key="4">
    <source>
        <dbReference type="ARBA" id="ARBA00022771"/>
    </source>
</evidence>
<evidence type="ECO:0000256" key="6">
    <source>
        <dbReference type="ARBA" id="ARBA00023242"/>
    </source>
</evidence>